<gene>
    <name evidence="7" type="primary">Contig5465.g5838</name>
    <name evidence="7" type="ORF">STYLEM_14792</name>
</gene>
<dbReference type="InParanoid" id="A0A078AUL0"/>
<dbReference type="InterPro" id="IPR049680">
    <property type="entry name" value="FLVCR1-2_SLC49-like"/>
</dbReference>
<evidence type="ECO:0000313" key="7">
    <source>
        <dbReference type="EMBL" id="CDW85706.1"/>
    </source>
</evidence>
<evidence type="ECO:0000256" key="5">
    <source>
        <dbReference type="SAM" id="MobiDB-lite"/>
    </source>
</evidence>
<feature type="transmembrane region" description="Helical" evidence="6">
    <location>
        <begin position="380"/>
        <end position="400"/>
    </location>
</feature>
<evidence type="ECO:0000256" key="6">
    <source>
        <dbReference type="SAM" id="Phobius"/>
    </source>
</evidence>
<evidence type="ECO:0000256" key="4">
    <source>
        <dbReference type="ARBA" id="ARBA00023136"/>
    </source>
</evidence>
<feature type="transmembrane region" description="Helical" evidence="6">
    <location>
        <begin position="65"/>
        <end position="83"/>
    </location>
</feature>
<dbReference type="Pfam" id="PF07690">
    <property type="entry name" value="MFS_1"/>
    <property type="match status" value="1"/>
</dbReference>
<keyword evidence="8" id="KW-1185">Reference proteome</keyword>
<feature type="transmembrane region" description="Helical" evidence="6">
    <location>
        <begin position="349"/>
        <end position="368"/>
    </location>
</feature>
<dbReference type="OMA" id="TRPGNIF"/>
<organism evidence="7 8">
    <name type="scientific">Stylonychia lemnae</name>
    <name type="common">Ciliate</name>
    <dbReference type="NCBI Taxonomy" id="5949"/>
    <lineage>
        <taxon>Eukaryota</taxon>
        <taxon>Sar</taxon>
        <taxon>Alveolata</taxon>
        <taxon>Ciliophora</taxon>
        <taxon>Intramacronucleata</taxon>
        <taxon>Spirotrichea</taxon>
        <taxon>Stichotrichia</taxon>
        <taxon>Sporadotrichida</taxon>
        <taxon>Oxytrichidae</taxon>
        <taxon>Stylonychinae</taxon>
        <taxon>Stylonychia</taxon>
    </lineage>
</organism>
<evidence type="ECO:0000256" key="3">
    <source>
        <dbReference type="ARBA" id="ARBA00022989"/>
    </source>
</evidence>
<feature type="transmembrane region" description="Helical" evidence="6">
    <location>
        <begin position="89"/>
        <end position="109"/>
    </location>
</feature>
<feature type="transmembrane region" description="Helical" evidence="6">
    <location>
        <begin position="130"/>
        <end position="147"/>
    </location>
</feature>
<name>A0A078AUL0_STYLE</name>
<sequence>MQNLSSQVQTAPINNDNDINQDSSIDENGQQILCSRIILLVYNDELLWLDLLRANFDNSNQYKLGFRYGVLIGIFLTTVGLWLRCLINYNFIWALIGQTILAVAQPFLYNAPPKISANWFGKKERLYSTSVAANANTLGVAIGYFIPALFVKDEDEFNDEDAKNHTWQLMICLAAISTIILVPVAFTLKDKPPTPPSLSQQDTDEQKVKQSLKKDLILLLKNKGYMLTCFANGGVIGYTYVFSTLLSQIITIYGFTASQSSWIGTIHLLAGIVGGILISFFLTRKPRYKFFSILITVMTFGTAYFATVNFSYEYLMVASAINGFFSMGVFSVAYELGVEMSFPIGEATSGGLTNSVANVIGFVLVIAMTPILERGQSQDVLTTILILLGILLISSLLFAFTKFDLRRINYEQEKVNNSGIRLRLGKFKDVQDVNDGSSLQSDRPIIDQDD</sequence>
<keyword evidence="3 6" id="KW-1133">Transmembrane helix</keyword>
<dbReference type="InterPro" id="IPR036259">
    <property type="entry name" value="MFS_trans_sf"/>
</dbReference>
<dbReference type="GO" id="GO:0016020">
    <property type="term" value="C:membrane"/>
    <property type="evidence" value="ECO:0007669"/>
    <property type="project" value="UniProtKB-SubCell"/>
</dbReference>
<accession>A0A078AUL0</accession>
<keyword evidence="2 6" id="KW-0812">Transmembrane</keyword>
<keyword evidence="4 6" id="KW-0472">Membrane</keyword>
<feature type="region of interest" description="Disordered" evidence="5">
    <location>
        <begin position="1"/>
        <end position="22"/>
    </location>
</feature>
<dbReference type="PANTHER" id="PTHR10924:SF6">
    <property type="entry name" value="SOLUTE CARRIER FAMILY 49 MEMBER A3"/>
    <property type="match status" value="1"/>
</dbReference>
<dbReference type="Gene3D" id="1.20.1250.20">
    <property type="entry name" value="MFS general substrate transporter like domains"/>
    <property type="match status" value="1"/>
</dbReference>
<proteinExistence type="predicted"/>
<dbReference type="AlphaFoldDB" id="A0A078AUL0"/>
<feature type="transmembrane region" description="Helical" evidence="6">
    <location>
        <begin position="314"/>
        <end position="337"/>
    </location>
</feature>
<dbReference type="EMBL" id="CCKQ01013981">
    <property type="protein sequence ID" value="CDW85706.1"/>
    <property type="molecule type" value="Genomic_DNA"/>
</dbReference>
<comment type="subcellular location">
    <subcellularLocation>
        <location evidence="1">Membrane</location>
        <topology evidence="1">Multi-pass membrane protein</topology>
    </subcellularLocation>
</comment>
<feature type="transmembrane region" description="Helical" evidence="6">
    <location>
        <begin position="167"/>
        <end position="188"/>
    </location>
</feature>
<feature type="transmembrane region" description="Helical" evidence="6">
    <location>
        <begin position="262"/>
        <end position="283"/>
    </location>
</feature>
<feature type="compositionally biased region" description="Polar residues" evidence="5">
    <location>
        <begin position="1"/>
        <end position="12"/>
    </location>
</feature>
<evidence type="ECO:0000313" key="8">
    <source>
        <dbReference type="Proteomes" id="UP000039865"/>
    </source>
</evidence>
<dbReference type="InterPro" id="IPR011701">
    <property type="entry name" value="MFS"/>
</dbReference>
<evidence type="ECO:0000256" key="2">
    <source>
        <dbReference type="ARBA" id="ARBA00022692"/>
    </source>
</evidence>
<feature type="transmembrane region" description="Helical" evidence="6">
    <location>
        <begin position="224"/>
        <end position="250"/>
    </location>
</feature>
<dbReference type="GO" id="GO:0022857">
    <property type="term" value="F:transmembrane transporter activity"/>
    <property type="evidence" value="ECO:0007669"/>
    <property type="project" value="InterPro"/>
</dbReference>
<dbReference type="OrthoDB" id="312103at2759"/>
<dbReference type="SUPFAM" id="SSF103473">
    <property type="entry name" value="MFS general substrate transporter"/>
    <property type="match status" value="1"/>
</dbReference>
<reference evidence="7 8" key="1">
    <citation type="submission" date="2014-06" db="EMBL/GenBank/DDBJ databases">
        <authorList>
            <person name="Swart Estienne"/>
        </authorList>
    </citation>
    <scope>NUCLEOTIDE SEQUENCE [LARGE SCALE GENOMIC DNA]</scope>
    <source>
        <strain evidence="7 8">130c</strain>
    </source>
</reference>
<dbReference type="Proteomes" id="UP000039865">
    <property type="component" value="Unassembled WGS sequence"/>
</dbReference>
<protein>
    <submittedName>
        <fullName evidence="7">Major facilitator superfamily protein</fullName>
    </submittedName>
</protein>
<feature type="transmembrane region" description="Helical" evidence="6">
    <location>
        <begin position="290"/>
        <end position="308"/>
    </location>
</feature>
<feature type="compositionally biased region" description="Low complexity" evidence="5">
    <location>
        <begin position="13"/>
        <end position="22"/>
    </location>
</feature>
<evidence type="ECO:0000256" key="1">
    <source>
        <dbReference type="ARBA" id="ARBA00004141"/>
    </source>
</evidence>
<dbReference type="PANTHER" id="PTHR10924">
    <property type="entry name" value="MAJOR FACILITATOR SUPERFAMILY PROTEIN-RELATED"/>
    <property type="match status" value="1"/>
</dbReference>